<dbReference type="PANTHER" id="PTHR24166:SF48">
    <property type="entry name" value="PROTEIN VAPYRIN"/>
    <property type="match status" value="1"/>
</dbReference>
<keyword evidence="5" id="KW-1185">Reference proteome</keyword>
<evidence type="ECO:0000256" key="2">
    <source>
        <dbReference type="ARBA" id="ARBA00023043"/>
    </source>
</evidence>
<dbReference type="InterPro" id="IPR050889">
    <property type="entry name" value="Dendritic_Spine_Reg/Scaffold"/>
</dbReference>
<sequence length="168" mass="17838">MGTEVDGADAEGCTALHAALSVAALWVPGSRGCSELVELLLEHAAYKNHTRMVELLLEASAQVDEVNVAGHTALLEAATMGHRAVVSALLFWGAAVDRVDPEGWTAQAVAAVQGSTAMAQALLAWGLDEKHSKLSILFFTEPRTCGREGGRESQPAPGRCVLFIYKRI</sequence>
<dbReference type="InterPro" id="IPR002110">
    <property type="entry name" value="Ankyrin_rpt"/>
</dbReference>
<name>A0A493T7G2_ANAPP</name>
<dbReference type="GeneTree" id="ENSGT00940000155116"/>
<evidence type="ECO:0000256" key="1">
    <source>
        <dbReference type="ARBA" id="ARBA00022737"/>
    </source>
</evidence>
<keyword evidence="1" id="KW-0677">Repeat</keyword>
<dbReference type="Gene3D" id="1.25.40.20">
    <property type="entry name" value="Ankyrin repeat-containing domain"/>
    <property type="match status" value="1"/>
</dbReference>
<dbReference type="PROSITE" id="PS50088">
    <property type="entry name" value="ANK_REPEAT"/>
    <property type="match status" value="1"/>
</dbReference>
<accession>A0A493T7G2</accession>
<reference evidence="4" key="3">
    <citation type="submission" date="2025-09" db="UniProtKB">
        <authorList>
            <consortium name="Ensembl"/>
        </authorList>
    </citation>
    <scope>IDENTIFICATION</scope>
</reference>
<evidence type="ECO:0000313" key="5">
    <source>
        <dbReference type="Proteomes" id="UP000016666"/>
    </source>
</evidence>
<protein>
    <submittedName>
        <fullName evidence="4">Uncharacterized protein</fullName>
    </submittedName>
</protein>
<dbReference type="Pfam" id="PF12796">
    <property type="entry name" value="Ank_2"/>
    <property type="match status" value="1"/>
</dbReference>
<organism evidence="4 5">
    <name type="scientific">Anas platyrhynchos platyrhynchos</name>
    <name type="common">Northern mallard</name>
    <dbReference type="NCBI Taxonomy" id="8840"/>
    <lineage>
        <taxon>Eukaryota</taxon>
        <taxon>Metazoa</taxon>
        <taxon>Chordata</taxon>
        <taxon>Craniata</taxon>
        <taxon>Vertebrata</taxon>
        <taxon>Euteleostomi</taxon>
        <taxon>Archelosauria</taxon>
        <taxon>Archosauria</taxon>
        <taxon>Dinosauria</taxon>
        <taxon>Saurischia</taxon>
        <taxon>Theropoda</taxon>
        <taxon>Coelurosauria</taxon>
        <taxon>Aves</taxon>
        <taxon>Neognathae</taxon>
        <taxon>Galloanserae</taxon>
        <taxon>Anseriformes</taxon>
        <taxon>Anatidae</taxon>
        <taxon>Anatinae</taxon>
        <taxon>Anas</taxon>
    </lineage>
</organism>
<dbReference type="PANTHER" id="PTHR24166">
    <property type="entry name" value="ROLLING PEBBLES, ISOFORM B"/>
    <property type="match status" value="1"/>
</dbReference>
<proteinExistence type="predicted"/>
<dbReference type="InterPro" id="IPR036770">
    <property type="entry name" value="Ankyrin_rpt-contain_sf"/>
</dbReference>
<evidence type="ECO:0000313" key="4">
    <source>
        <dbReference type="Ensembl" id="ENSAPLP00000021849.1"/>
    </source>
</evidence>
<dbReference type="STRING" id="8840.ENSAPLP00000021849"/>
<dbReference type="Ensembl" id="ENSAPLT00000028990.1">
    <property type="protein sequence ID" value="ENSAPLP00000021849.1"/>
    <property type="gene ID" value="ENSAPLG00000023002.1"/>
</dbReference>
<keyword evidence="2 3" id="KW-0040">ANK repeat</keyword>
<dbReference type="AlphaFoldDB" id="A0A493T7G2"/>
<dbReference type="SUPFAM" id="SSF48403">
    <property type="entry name" value="Ankyrin repeat"/>
    <property type="match status" value="1"/>
</dbReference>
<evidence type="ECO:0000256" key="3">
    <source>
        <dbReference type="PROSITE-ProRule" id="PRU00023"/>
    </source>
</evidence>
<dbReference type="Proteomes" id="UP000016666">
    <property type="component" value="Chromosome 1"/>
</dbReference>
<dbReference type="OMA" id="RYNCNIN"/>
<reference evidence="4" key="2">
    <citation type="submission" date="2025-08" db="UniProtKB">
        <authorList>
            <consortium name="Ensembl"/>
        </authorList>
    </citation>
    <scope>IDENTIFICATION</scope>
</reference>
<feature type="repeat" description="ANK" evidence="3">
    <location>
        <begin position="69"/>
        <end position="101"/>
    </location>
</feature>
<reference evidence="4 5" key="1">
    <citation type="submission" date="2017-10" db="EMBL/GenBank/DDBJ databases">
        <title>A new Pekin duck reference genome.</title>
        <authorList>
            <person name="Hou Z.-C."/>
            <person name="Zhou Z.-K."/>
            <person name="Zhu F."/>
            <person name="Hou S.-S."/>
        </authorList>
    </citation>
    <scope>NUCLEOTIDE SEQUENCE [LARGE SCALE GENOMIC DNA]</scope>
</reference>